<protein>
    <submittedName>
        <fullName evidence="2">Conserved protein, permease-related</fullName>
    </submittedName>
</protein>
<accession>A0A1W1BAA7</accession>
<name>A0A1W1BAA7_9ZZZZ</name>
<gene>
    <name evidence="2" type="ORF">MNB_SM-7-1097</name>
</gene>
<feature type="transmembrane region" description="Helical" evidence="1">
    <location>
        <begin position="68"/>
        <end position="88"/>
    </location>
</feature>
<feature type="transmembrane region" description="Helical" evidence="1">
    <location>
        <begin position="103"/>
        <end position="123"/>
    </location>
</feature>
<keyword evidence="1" id="KW-0472">Membrane</keyword>
<proteinExistence type="predicted"/>
<evidence type="ECO:0000256" key="1">
    <source>
        <dbReference type="SAM" id="Phobius"/>
    </source>
</evidence>
<reference evidence="2" key="1">
    <citation type="submission" date="2016-10" db="EMBL/GenBank/DDBJ databases">
        <authorList>
            <person name="de Groot N.N."/>
        </authorList>
    </citation>
    <scope>NUCLEOTIDE SEQUENCE</scope>
</reference>
<dbReference type="EMBL" id="FPHB01000011">
    <property type="protein sequence ID" value="SFV50476.1"/>
    <property type="molecule type" value="Genomic_DNA"/>
</dbReference>
<dbReference type="AlphaFoldDB" id="A0A1W1BAA7"/>
<feature type="transmembrane region" description="Helical" evidence="1">
    <location>
        <begin position="34"/>
        <end position="56"/>
    </location>
</feature>
<sequence>MIAPMLLAVIGLIGLFKAYVTPQMLRTLFNGATFHDMLVGTGVGAISVGQPFISYIIGGELLDHGASFYGVTAFILSFVTLGVVQLPMEFGIFGARFTLARNLLSLLFAFLVSWAVTYTVGVLQ</sequence>
<organism evidence="2">
    <name type="scientific">hydrothermal vent metagenome</name>
    <dbReference type="NCBI Taxonomy" id="652676"/>
    <lineage>
        <taxon>unclassified sequences</taxon>
        <taxon>metagenomes</taxon>
        <taxon>ecological metagenomes</taxon>
    </lineage>
</organism>
<evidence type="ECO:0000313" key="2">
    <source>
        <dbReference type="EMBL" id="SFV50476.1"/>
    </source>
</evidence>
<keyword evidence="1" id="KW-0812">Transmembrane</keyword>
<keyword evidence="1" id="KW-1133">Transmembrane helix</keyword>